<evidence type="ECO:0000313" key="2">
    <source>
        <dbReference type="Proteomes" id="UP000717585"/>
    </source>
</evidence>
<reference evidence="1" key="1">
    <citation type="submission" date="2021-05" db="EMBL/GenBank/DDBJ databases">
        <title>A free-living protist that lacks canonical eukaryotic 1 DNA replication and segregation systems.</title>
        <authorList>
            <person name="Salas-Leiva D.E."/>
            <person name="Tromer E.C."/>
            <person name="Curtis B.A."/>
            <person name="Jerlstrom-Hultqvist J."/>
            <person name="Kolisko M."/>
            <person name="Yi Z."/>
            <person name="Salas-Leiva J.S."/>
            <person name="Gallot-Lavallee L."/>
            <person name="Kops G.J.P.L."/>
            <person name="Archibald J.M."/>
            <person name="Simpson A.G.B."/>
            <person name="Roger A.J."/>
        </authorList>
    </citation>
    <scope>NUCLEOTIDE SEQUENCE</scope>
    <source>
        <strain evidence="1">BICM</strain>
    </source>
</reference>
<protein>
    <submittedName>
        <fullName evidence="1">Uncharacterized protein</fullName>
    </submittedName>
</protein>
<proteinExistence type="predicted"/>
<sequence length="76" mass="8448">MQRLSGVTSLPGSVYTVCVLAKLDFVGWPKKHKLHGSRSATVADLEAAPWALKNRRESDQRCFYAVLSRLCASNVR</sequence>
<dbReference type="EMBL" id="JAHDYR010000067">
    <property type="protein sequence ID" value="KAG9389762.1"/>
    <property type="molecule type" value="Genomic_DNA"/>
</dbReference>
<accession>A0A8J6AZK6</accession>
<comment type="caution">
    <text evidence="1">The sequence shown here is derived from an EMBL/GenBank/DDBJ whole genome shotgun (WGS) entry which is preliminary data.</text>
</comment>
<dbReference type="Proteomes" id="UP000717585">
    <property type="component" value="Unassembled WGS sequence"/>
</dbReference>
<name>A0A8J6AZK6_9EUKA</name>
<keyword evidence="2" id="KW-1185">Reference proteome</keyword>
<dbReference type="AlphaFoldDB" id="A0A8J6AZK6"/>
<organism evidence="1 2">
    <name type="scientific">Carpediemonas membranifera</name>
    <dbReference type="NCBI Taxonomy" id="201153"/>
    <lineage>
        <taxon>Eukaryota</taxon>
        <taxon>Metamonada</taxon>
        <taxon>Carpediemonas-like organisms</taxon>
        <taxon>Carpediemonas</taxon>
    </lineage>
</organism>
<evidence type="ECO:0000313" key="1">
    <source>
        <dbReference type="EMBL" id="KAG9389762.1"/>
    </source>
</evidence>
<gene>
    <name evidence="1" type="ORF">J8273_8436</name>
</gene>